<evidence type="ECO:0000256" key="1">
    <source>
        <dbReference type="ARBA" id="ARBA00022630"/>
    </source>
</evidence>
<evidence type="ECO:0000256" key="2">
    <source>
        <dbReference type="ARBA" id="ARBA00022827"/>
    </source>
</evidence>
<keyword evidence="6" id="KW-1185">Reference proteome</keyword>
<dbReference type="InterPro" id="IPR023753">
    <property type="entry name" value="FAD/NAD-binding_dom"/>
</dbReference>
<keyword evidence="1" id="KW-0285">Flavoprotein</keyword>
<organism evidence="5 6">
    <name type="scientific">Melanomma pulvis-pyrius CBS 109.77</name>
    <dbReference type="NCBI Taxonomy" id="1314802"/>
    <lineage>
        <taxon>Eukaryota</taxon>
        <taxon>Fungi</taxon>
        <taxon>Dikarya</taxon>
        <taxon>Ascomycota</taxon>
        <taxon>Pezizomycotina</taxon>
        <taxon>Dothideomycetes</taxon>
        <taxon>Pleosporomycetidae</taxon>
        <taxon>Pleosporales</taxon>
        <taxon>Melanommataceae</taxon>
        <taxon>Melanomma</taxon>
    </lineage>
</organism>
<dbReference type="OrthoDB" id="66881at2759"/>
<evidence type="ECO:0000259" key="4">
    <source>
        <dbReference type="Pfam" id="PF07992"/>
    </source>
</evidence>
<feature type="domain" description="FAD/NAD(P)-binding" evidence="4">
    <location>
        <begin position="45"/>
        <end position="238"/>
    </location>
</feature>
<dbReference type="SUPFAM" id="SSF51905">
    <property type="entry name" value="FAD/NAD(P)-binding domain"/>
    <property type="match status" value="1"/>
</dbReference>
<keyword evidence="3" id="KW-0560">Oxidoreductase</keyword>
<dbReference type="InterPro" id="IPR036188">
    <property type="entry name" value="FAD/NAD-bd_sf"/>
</dbReference>
<evidence type="ECO:0000313" key="5">
    <source>
        <dbReference type="EMBL" id="KAF2788937.1"/>
    </source>
</evidence>
<dbReference type="PRINTS" id="PR00368">
    <property type="entry name" value="FADPNR"/>
</dbReference>
<gene>
    <name evidence="5" type="ORF">K505DRAFT_328577</name>
</gene>
<protein>
    <submittedName>
        <fullName evidence="5">FAD/NAD(P)-binding domain-containing protein</fullName>
    </submittedName>
</protein>
<dbReference type="PRINTS" id="PR00469">
    <property type="entry name" value="PNDRDTASEII"/>
</dbReference>
<proteinExistence type="predicted"/>
<dbReference type="GO" id="GO:0016491">
    <property type="term" value="F:oxidoreductase activity"/>
    <property type="evidence" value="ECO:0007669"/>
    <property type="project" value="UniProtKB-KW"/>
</dbReference>
<sequence length="529" mass="59361">MGLQTFLQHLITNPILFLYQILQWVLDKVLSPTPPPPHANLKRPKIAIIGAGLTGVSAASHCVGHGFDCRIFEAGPRKNVGGIWSKVNNTSGLQIHSVMYRFHPSVHWKKGYPDRQQIVSQIVQLWERYGLESKTSFDTPVTKVYQNSRGRWIINDPSHGQFDGVIAAIGTCGDAKMPRLPGQEHFKGEIYHSSDLDGRSAEGKKVVIIGGGASAVEALEFVARANASHTTVLARSEKWIIPRNPVVDVLLSLNILGSETIFSWIPEDILRLFFYRDLSDLSPPRNSGKGIFTETPMVNSDILDLVRSGKASWLRGDILEYSPTGAGINFNQRSQGVPKNGPGVEKLVEADMVIMATGYKRPSLKFLPDSCFQDPYSPPNWYLQVFPPAHPDICANNCTYVNAIGTVGNYHIGIYTRFLLMYLVDPLARPRTWWMKRWIDMTRFVKTRAPGGAFDFFTYAELMYWFVFTIAINPFRWKWALFVLCGIGEGLPLAVVEREDRMRNGVGMRKTWTDNEGAWLASGRQTANE</sequence>
<keyword evidence="2" id="KW-0274">FAD</keyword>
<reference evidence="5" key="1">
    <citation type="journal article" date="2020" name="Stud. Mycol.">
        <title>101 Dothideomycetes genomes: a test case for predicting lifestyles and emergence of pathogens.</title>
        <authorList>
            <person name="Haridas S."/>
            <person name="Albert R."/>
            <person name="Binder M."/>
            <person name="Bloem J."/>
            <person name="Labutti K."/>
            <person name="Salamov A."/>
            <person name="Andreopoulos B."/>
            <person name="Baker S."/>
            <person name="Barry K."/>
            <person name="Bills G."/>
            <person name="Bluhm B."/>
            <person name="Cannon C."/>
            <person name="Castanera R."/>
            <person name="Culley D."/>
            <person name="Daum C."/>
            <person name="Ezra D."/>
            <person name="Gonzalez J."/>
            <person name="Henrissat B."/>
            <person name="Kuo A."/>
            <person name="Liang C."/>
            <person name="Lipzen A."/>
            <person name="Lutzoni F."/>
            <person name="Magnuson J."/>
            <person name="Mondo S."/>
            <person name="Nolan M."/>
            <person name="Ohm R."/>
            <person name="Pangilinan J."/>
            <person name="Park H.-J."/>
            <person name="Ramirez L."/>
            <person name="Alfaro M."/>
            <person name="Sun H."/>
            <person name="Tritt A."/>
            <person name="Yoshinaga Y."/>
            <person name="Zwiers L.-H."/>
            <person name="Turgeon B."/>
            <person name="Goodwin S."/>
            <person name="Spatafora J."/>
            <person name="Crous P."/>
            <person name="Grigoriev I."/>
        </authorList>
    </citation>
    <scope>NUCLEOTIDE SEQUENCE</scope>
    <source>
        <strain evidence="5">CBS 109.77</strain>
    </source>
</reference>
<dbReference type="EMBL" id="MU002175">
    <property type="protein sequence ID" value="KAF2788937.1"/>
    <property type="molecule type" value="Genomic_DNA"/>
</dbReference>
<dbReference type="PANTHER" id="PTHR23023">
    <property type="entry name" value="DIMETHYLANILINE MONOOXYGENASE"/>
    <property type="match status" value="1"/>
</dbReference>
<evidence type="ECO:0000313" key="6">
    <source>
        <dbReference type="Proteomes" id="UP000799757"/>
    </source>
</evidence>
<dbReference type="InterPro" id="IPR036291">
    <property type="entry name" value="NAD(P)-bd_dom_sf"/>
</dbReference>
<dbReference type="Pfam" id="PF07992">
    <property type="entry name" value="Pyr_redox_2"/>
    <property type="match status" value="1"/>
</dbReference>
<dbReference type="Gene3D" id="3.50.50.60">
    <property type="entry name" value="FAD/NAD(P)-binding domain"/>
    <property type="match status" value="1"/>
</dbReference>
<name>A0A6A6WZ26_9PLEO</name>
<dbReference type="AlphaFoldDB" id="A0A6A6WZ26"/>
<accession>A0A6A6WZ26</accession>
<dbReference type="InterPro" id="IPR050346">
    <property type="entry name" value="FMO-like"/>
</dbReference>
<evidence type="ECO:0000256" key="3">
    <source>
        <dbReference type="ARBA" id="ARBA00023002"/>
    </source>
</evidence>
<dbReference type="SUPFAM" id="SSF51735">
    <property type="entry name" value="NAD(P)-binding Rossmann-fold domains"/>
    <property type="match status" value="1"/>
</dbReference>
<dbReference type="Proteomes" id="UP000799757">
    <property type="component" value="Unassembled WGS sequence"/>
</dbReference>